<feature type="compositionally biased region" description="Low complexity" evidence="5">
    <location>
        <begin position="59"/>
        <end position="72"/>
    </location>
</feature>
<dbReference type="Pfam" id="PF07534">
    <property type="entry name" value="TLD"/>
    <property type="match status" value="1"/>
</dbReference>
<evidence type="ECO:0000313" key="8">
    <source>
        <dbReference type="Proteomes" id="UP001165090"/>
    </source>
</evidence>
<dbReference type="SMART" id="SM00584">
    <property type="entry name" value="TLDc"/>
    <property type="match status" value="1"/>
</dbReference>
<protein>
    <recommendedName>
        <fullName evidence="4">Oxidation resistance protein 1</fullName>
    </recommendedName>
</protein>
<feature type="compositionally biased region" description="Polar residues" evidence="5">
    <location>
        <begin position="44"/>
        <end position="58"/>
    </location>
</feature>
<proteinExistence type="inferred from homology"/>
<dbReference type="Proteomes" id="UP001165090">
    <property type="component" value="Unassembled WGS sequence"/>
</dbReference>
<name>A0ABQ5S349_9CHLO</name>
<feature type="region of interest" description="Disordered" evidence="5">
    <location>
        <begin position="196"/>
        <end position="227"/>
    </location>
</feature>
<evidence type="ECO:0000256" key="1">
    <source>
        <dbReference type="ARBA" id="ARBA00004173"/>
    </source>
</evidence>
<dbReference type="InterPro" id="IPR006571">
    <property type="entry name" value="TLDc_dom"/>
</dbReference>
<organism evidence="7 8">
    <name type="scientific">Volvox africanus</name>
    <dbReference type="NCBI Taxonomy" id="51714"/>
    <lineage>
        <taxon>Eukaryota</taxon>
        <taxon>Viridiplantae</taxon>
        <taxon>Chlorophyta</taxon>
        <taxon>core chlorophytes</taxon>
        <taxon>Chlorophyceae</taxon>
        <taxon>CS clade</taxon>
        <taxon>Chlamydomonadales</taxon>
        <taxon>Volvocaceae</taxon>
        <taxon>Volvox</taxon>
    </lineage>
</organism>
<feature type="region of interest" description="Disordered" evidence="5">
    <location>
        <begin position="44"/>
        <end position="95"/>
    </location>
</feature>
<feature type="compositionally biased region" description="Pro residues" evidence="5">
    <location>
        <begin position="73"/>
        <end position="85"/>
    </location>
</feature>
<dbReference type="PANTHER" id="PTHR23354:SF62">
    <property type="entry name" value="MUSTARD, ISOFORM V"/>
    <property type="match status" value="1"/>
</dbReference>
<dbReference type="EMBL" id="BSDZ01000017">
    <property type="protein sequence ID" value="GLI64029.1"/>
    <property type="molecule type" value="Genomic_DNA"/>
</dbReference>
<evidence type="ECO:0000256" key="2">
    <source>
        <dbReference type="ARBA" id="ARBA00009540"/>
    </source>
</evidence>
<evidence type="ECO:0000259" key="6">
    <source>
        <dbReference type="PROSITE" id="PS51886"/>
    </source>
</evidence>
<evidence type="ECO:0000313" key="7">
    <source>
        <dbReference type="EMBL" id="GLI64029.1"/>
    </source>
</evidence>
<feature type="domain" description="TLDc" evidence="6">
    <location>
        <begin position="308"/>
        <end position="471"/>
    </location>
</feature>
<comment type="subcellular location">
    <subcellularLocation>
        <location evidence="1">Mitochondrion</location>
    </subcellularLocation>
</comment>
<evidence type="ECO:0000256" key="3">
    <source>
        <dbReference type="ARBA" id="ARBA00023128"/>
    </source>
</evidence>
<dbReference type="PROSITE" id="PS51886">
    <property type="entry name" value="TLDC"/>
    <property type="match status" value="1"/>
</dbReference>
<dbReference type="PANTHER" id="PTHR23354">
    <property type="entry name" value="NUCLEOLAR PROTEIN 7/ESTROGEN RECEPTOR COACTIVATOR-RELATED"/>
    <property type="match status" value="1"/>
</dbReference>
<comment type="similarity">
    <text evidence="2">Belongs to the OXR1 family.</text>
</comment>
<evidence type="ECO:0000256" key="4">
    <source>
        <dbReference type="ARBA" id="ARBA00040604"/>
    </source>
</evidence>
<sequence>MENFGTSQLKAILEDTQASLAAALGRIEAFRIREKQLMNELSQLRQQVHGSGSPEEQQTATPRGARAAAAMPAPTPGPTPTPAPSQPKFASPDIEPQMPKAPEVLPGWTSPSSQPVYVTNCGGDYPVHIICGSKKVPGSLLVTPEYLDFVDVKARVRQEEFVGISTVKLDTLGKRRGGVGVFFCCGAPSPKAPAFSDLGAGADGGGGDGCKDDAESGDGQSGASASGGGTGVWQILWSKNGIPQRQAFEASRATREALHRHTQRWLGEVDAGPDPEGTTSEAGELQIAVPRNLTVGHATLRFVGEPSVILQDLQMRALASAIPPLERMKDWTLSYSTVKHGISLQTLYRRVVNGMPSILLIRDFGGFTFGCYTPDSWRVAPRYYGSGETFVFQLEPYRVAYPWRSTSNVKNDFFQYGTPECVAVGGVGHFAIWVDADLLAGSSGICGTFGSPCLAHAEEFKVQHLELWQATQ</sequence>
<accession>A0ABQ5S349</accession>
<keyword evidence="3" id="KW-0496">Mitochondrion</keyword>
<comment type="caution">
    <text evidence="7">The sequence shown here is derived from an EMBL/GenBank/DDBJ whole genome shotgun (WGS) entry which is preliminary data.</text>
</comment>
<reference evidence="7 8" key="1">
    <citation type="journal article" date="2023" name="IScience">
        <title>Expanded male sex-determining region conserved during the evolution of homothallism in the green alga Volvox.</title>
        <authorList>
            <person name="Yamamoto K."/>
            <person name="Matsuzaki R."/>
            <person name="Mahakham W."/>
            <person name="Heman W."/>
            <person name="Sekimoto H."/>
            <person name="Kawachi M."/>
            <person name="Minakuchi Y."/>
            <person name="Toyoda A."/>
            <person name="Nozaki H."/>
        </authorList>
    </citation>
    <scope>NUCLEOTIDE SEQUENCE [LARGE SCALE GENOMIC DNA]</scope>
    <source>
        <strain evidence="7 8">NIES-4468</strain>
    </source>
</reference>
<evidence type="ECO:0000256" key="5">
    <source>
        <dbReference type="SAM" id="MobiDB-lite"/>
    </source>
</evidence>
<keyword evidence="8" id="KW-1185">Reference proteome</keyword>
<gene>
    <name evidence="7" type="ORF">VaNZ11_007190</name>
</gene>